<dbReference type="AlphaFoldDB" id="A0A6C0C352"/>
<protein>
    <submittedName>
        <fullName evidence="1">Uncharacterized protein</fullName>
    </submittedName>
</protein>
<dbReference type="EMBL" id="MN739310">
    <property type="protein sequence ID" value="QHS97953.1"/>
    <property type="molecule type" value="Genomic_DNA"/>
</dbReference>
<organism evidence="1">
    <name type="scientific">viral metagenome</name>
    <dbReference type="NCBI Taxonomy" id="1070528"/>
    <lineage>
        <taxon>unclassified sequences</taxon>
        <taxon>metagenomes</taxon>
        <taxon>organismal metagenomes</taxon>
    </lineage>
</organism>
<proteinExistence type="predicted"/>
<sequence length="94" mass="10519">MKDREGGGDWQVFLPVKLGQRNGEALPHFTFSGIITFVYATDSEVIVGYVALLQQPAVGKGAIYERFSGKRLSFLLVSMCTGWMEYITGFEDIY</sequence>
<reference evidence="1" key="1">
    <citation type="journal article" date="2020" name="Nature">
        <title>Giant virus diversity and host interactions through global metagenomics.</title>
        <authorList>
            <person name="Schulz F."/>
            <person name="Roux S."/>
            <person name="Paez-Espino D."/>
            <person name="Jungbluth S."/>
            <person name="Walsh D.A."/>
            <person name="Denef V.J."/>
            <person name="McMahon K.D."/>
            <person name="Konstantinidis K.T."/>
            <person name="Eloe-Fadrosh E.A."/>
            <person name="Kyrpides N.C."/>
            <person name="Woyke T."/>
        </authorList>
    </citation>
    <scope>NUCLEOTIDE SEQUENCE</scope>
    <source>
        <strain evidence="1">GVMAG-M-3300020182-33</strain>
    </source>
</reference>
<name>A0A6C0C352_9ZZZZ</name>
<accession>A0A6C0C352</accession>
<evidence type="ECO:0000313" key="1">
    <source>
        <dbReference type="EMBL" id="QHS97953.1"/>
    </source>
</evidence>